<evidence type="ECO:0000313" key="2">
    <source>
        <dbReference type="Proteomes" id="UP001732700"/>
    </source>
</evidence>
<reference evidence="1" key="1">
    <citation type="submission" date="2021-05" db="EMBL/GenBank/DDBJ databases">
        <authorList>
            <person name="Scholz U."/>
            <person name="Mascher M."/>
            <person name="Fiebig A."/>
        </authorList>
    </citation>
    <scope>NUCLEOTIDE SEQUENCE [LARGE SCALE GENOMIC DNA]</scope>
</reference>
<accession>A0ACD5UZ61</accession>
<evidence type="ECO:0000313" key="1">
    <source>
        <dbReference type="EnsemblPlants" id="AVESA.00010b.r2.2DG0343030.1.CDS.1"/>
    </source>
</evidence>
<dbReference type="Proteomes" id="UP001732700">
    <property type="component" value="Chromosome 2D"/>
</dbReference>
<keyword evidence="2" id="KW-1185">Reference proteome</keyword>
<protein>
    <submittedName>
        <fullName evidence="1">Uncharacterized protein</fullName>
    </submittedName>
</protein>
<organism evidence="1 2">
    <name type="scientific">Avena sativa</name>
    <name type="common">Oat</name>
    <dbReference type="NCBI Taxonomy" id="4498"/>
    <lineage>
        <taxon>Eukaryota</taxon>
        <taxon>Viridiplantae</taxon>
        <taxon>Streptophyta</taxon>
        <taxon>Embryophyta</taxon>
        <taxon>Tracheophyta</taxon>
        <taxon>Spermatophyta</taxon>
        <taxon>Magnoliopsida</taxon>
        <taxon>Liliopsida</taxon>
        <taxon>Poales</taxon>
        <taxon>Poaceae</taxon>
        <taxon>BOP clade</taxon>
        <taxon>Pooideae</taxon>
        <taxon>Poodae</taxon>
        <taxon>Poeae</taxon>
        <taxon>Poeae Chloroplast Group 1 (Aveneae type)</taxon>
        <taxon>Aveninae</taxon>
        <taxon>Avena</taxon>
    </lineage>
</organism>
<reference evidence="1" key="2">
    <citation type="submission" date="2025-09" db="UniProtKB">
        <authorList>
            <consortium name="EnsemblPlants"/>
        </authorList>
    </citation>
    <scope>IDENTIFICATION</scope>
</reference>
<name>A0ACD5UZ61_AVESA</name>
<proteinExistence type="predicted"/>
<dbReference type="EnsemblPlants" id="AVESA.00010b.r2.2DG0343030.1">
    <property type="protein sequence ID" value="AVESA.00010b.r2.2DG0343030.1.CDS.1"/>
    <property type="gene ID" value="AVESA.00010b.r2.2DG0343030"/>
</dbReference>
<sequence>MITRTVGKHAYKLQLPPGTLLHDVFHVNQLKKHLGPEAVPNPNLPLLIPEGKLKTYPLSILQWRQVPRSAGDNDVAVPQWLIYWELSPDEETWEDAAFIQATFPSFKP</sequence>